<dbReference type="Pfam" id="PF00227">
    <property type="entry name" value="Proteasome"/>
    <property type="match status" value="1"/>
</dbReference>
<comment type="similarity">
    <text evidence="6">Belongs to the peptidase T1B family.</text>
</comment>
<dbReference type="GO" id="GO:0005737">
    <property type="term" value="C:cytoplasm"/>
    <property type="evidence" value="ECO:0007669"/>
    <property type="project" value="UniProtKB-SubCell"/>
</dbReference>
<dbReference type="EMBL" id="CH963846">
    <property type="protein sequence ID" value="KRF97527.1"/>
    <property type="molecule type" value="Genomic_DNA"/>
</dbReference>
<dbReference type="PROSITE" id="PS00854">
    <property type="entry name" value="PROTEASOME_BETA_1"/>
    <property type="match status" value="1"/>
</dbReference>
<evidence type="ECO:0000256" key="2">
    <source>
        <dbReference type="ARBA" id="ARBA00022490"/>
    </source>
</evidence>
<dbReference type="InterPro" id="IPR001353">
    <property type="entry name" value="Proteasome_sua/b"/>
</dbReference>
<evidence type="ECO:0000256" key="6">
    <source>
        <dbReference type="RuleBase" id="RU004203"/>
    </source>
</evidence>
<keyword evidence="9" id="KW-1185">Reference proteome</keyword>
<feature type="domain" description="Proteasome alpha-type subunits" evidence="7">
    <location>
        <begin position="5"/>
        <end position="27"/>
    </location>
</feature>
<comment type="function">
    <text evidence="1">The proteasome is a multicatalytic proteinase complex which is characterized by its ability to cleave peptides with Arg, Phe, Tyr, Leu, and Glu adjacent to the leaving group at neutral or slightly basic pH. The proteasome has an ATP-dependent proteolytic activity.</text>
</comment>
<proteinExistence type="inferred from homology"/>
<evidence type="ECO:0000256" key="5">
    <source>
        <dbReference type="PROSITE-ProRule" id="PRU00808"/>
    </source>
</evidence>
<name>A0A0Q9WNV3_DROWI</name>
<evidence type="ECO:0000256" key="3">
    <source>
        <dbReference type="ARBA" id="ARBA00022942"/>
    </source>
</evidence>
<dbReference type="SMART" id="SM00948">
    <property type="entry name" value="Proteasome_A_N"/>
    <property type="match status" value="1"/>
</dbReference>
<dbReference type="KEGG" id="dwi:26530214"/>
<comment type="similarity">
    <text evidence="5">Belongs to the peptidase T1A family.</text>
</comment>
<keyword evidence="4 6" id="KW-0539">Nucleus</keyword>
<comment type="function">
    <text evidence="6">Component of the proteasome, a multicatalytic proteinase complex which is characterized by its ability to cleave peptides with Arg, Phe, Tyr, Leu, and Glu adjacent to the leaving group at neutral or slightly basic pH. The proteasome has an ATP-dependent proteolytic activity.</text>
</comment>
<dbReference type="STRING" id="7260.A0A0Q9WNV3"/>
<comment type="subcellular location">
    <subcellularLocation>
        <location evidence="6">Cytoplasm</location>
    </subcellularLocation>
    <subcellularLocation>
        <location evidence="6">Nucleus</location>
    </subcellularLocation>
</comment>
<evidence type="ECO:0000256" key="1">
    <source>
        <dbReference type="ARBA" id="ARBA00002000"/>
    </source>
</evidence>
<dbReference type="Pfam" id="PF10584">
    <property type="entry name" value="Proteasome_A_N"/>
    <property type="match status" value="1"/>
</dbReference>
<dbReference type="SMR" id="A0A0Q9WNV3"/>
<dbReference type="GO" id="GO:0019773">
    <property type="term" value="C:proteasome core complex, alpha-subunit complex"/>
    <property type="evidence" value="ECO:0007669"/>
    <property type="project" value="UniProtKB-UniRule"/>
</dbReference>
<evidence type="ECO:0000313" key="8">
    <source>
        <dbReference type="EMBL" id="KRF97527.1"/>
    </source>
</evidence>
<dbReference type="SUPFAM" id="SSF56235">
    <property type="entry name" value="N-terminal nucleophile aminohydrolases (Ntn hydrolases)"/>
    <property type="match status" value="1"/>
</dbReference>
<organism evidence="8 9">
    <name type="scientific">Drosophila willistoni</name>
    <name type="common">Fruit fly</name>
    <dbReference type="NCBI Taxonomy" id="7260"/>
    <lineage>
        <taxon>Eukaryota</taxon>
        <taxon>Metazoa</taxon>
        <taxon>Ecdysozoa</taxon>
        <taxon>Arthropoda</taxon>
        <taxon>Hexapoda</taxon>
        <taxon>Insecta</taxon>
        <taxon>Pterygota</taxon>
        <taxon>Neoptera</taxon>
        <taxon>Endopterygota</taxon>
        <taxon>Diptera</taxon>
        <taxon>Brachycera</taxon>
        <taxon>Muscomorpha</taxon>
        <taxon>Ephydroidea</taxon>
        <taxon>Drosophilidae</taxon>
        <taxon>Drosophila</taxon>
        <taxon>Sophophora</taxon>
    </lineage>
</organism>
<dbReference type="PANTHER" id="PTHR11599">
    <property type="entry name" value="PROTEASOME SUBUNIT ALPHA/BETA"/>
    <property type="match status" value="1"/>
</dbReference>
<protein>
    <recommendedName>
        <fullName evidence="6">Proteasome subunit beta</fullName>
    </recommendedName>
</protein>
<dbReference type="Proteomes" id="UP000007798">
    <property type="component" value="Unassembled WGS sequence"/>
</dbReference>
<dbReference type="AlphaFoldDB" id="A0A0Q9WNV3"/>
<dbReference type="GO" id="GO:0005634">
    <property type="term" value="C:nucleus"/>
    <property type="evidence" value="ECO:0007669"/>
    <property type="project" value="UniProtKB-SubCell"/>
</dbReference>
<sequence>MNRNVDPRTTVFSPDGRLYQVEYAMESISNAPTCLGIVATNGIVLATECRNANKLQDTTVMPSERMYRINENMICAVTGTQSDATVLISELRLMSLRYQLIYNEVIPCEQIVTQLSDIKQAYTQYGGKRPFGVSFLYMGWDAMYGNQLYQSDPSGNFSGWRATCIGTNFNMAMAMLREELADEKQITLKQAMDLAIKVLDKAMCITKISSSTVEMATLQRIDNATVFSVLDNYEVDKLIKKLKKQELETGQKYF</sequence>
<dbReference type="Gene3D" id="3.60.20.10">
    <property type="entry name" value="Glutamine Phosphoribosylpyrophosphate, subunit 1, domain 1"/>
    <property type="match status" value="1"/>
</dbReference>
<evidence type="ECO:0000313" key="9">
    <source>
        <dbReference type="Proteomes" id="UP000007798"/>
    </source>
</evidence>
<dbReference type="GO" id="GO:0006511">
    <property type="term" value="P:ubiquitin-dependent protein catabolic process"/>
    <property type="evidence" value="ECO:0007669"/>
    <property type="project" value="InterPro"/>
</dbReference>
<dbReference type="InterPro" id="IPR016050">
    <property type="entry name" value="Proteasome_bsu_CS"/>
</dbReference>
<evidence type="ECO:0000259" key="7">
    <source>
        <dbReference type="SMART" id="SM00948"/>
    </source>
</evidence>
<dbReference type="InParanoid" id="A0A0Q9WNV3"/>
<comment type="subunit">
    <text evidence="6">Component of the proteasome complex.</text>
</comment>
<keyword evidence="2 6" id="KW-0963">Cytoplasm</keyword>
<dbReference type="InterPro" id="IPR050115">
    <property type="entry name" value="Proteasome_alpha"/>
</dbReference>
<dbReference type="InterPro" id="IPR029055">
    <property type="entry name" value="Ntn_hydrolases_N"/>
</dbReference>
<dbReference type="PROSITE" id="PS51475">
    <property type="entry name" value="PROTEASOME_ALPHA_2"/>
    <property type="match status" value="1"/>
</dbReference>
<gene>
    <name evidence="8" type="primary">Dwil\GK28212</name>
    <name evidence="8" type="ORF">Dwil_GK28212</name>
</gene>
<dbReference type="OrthoDB" id="431557at2759"/>
<evidence type="ECO:0000256" key="4">
    <source>
        <dbReference type="ARBA" id="ARBA00023242"/>
    </source>
</evidence>
<keyword evidence="3 5" id="KW-0647">Proteasome</keyword>
<accession>A0A0Q9WNV3</accession>
<dbReference type="InterPro" id="IPR023332">
    <property type="entry name" value="Proteasome_alpha-type"/>
</dbReference>
<reference evidence="8 9" key="1">
    <citation type="journal article" date="2007" name="Nature">
        <title>Evolution of genes and genomes on the Drosophila phylogeny.</title>
        <authorList>
            <consortium name="Drosophila 12 Genomes Consortium"/>
            <person name="Clark A.G."/>
            <person name="Eisen M.B."/>
            <person name="Smith D.R."/>
            <person name="Bergman C.M."/>
            <person name="Oliver B."/>
            <person name="Markow T.A."/>
            <person name="Kaufman T.C."/>
            <person name="Kellis M."/>
            <person name="Gelbart W."/>
            <person name="Iyer V.N."/>
            <person name="Pollard D.A."/>
            <person name="Sackton T.B."/>
            <person name="Larracuente A.M."/>
            <person name="Singh N.D."/>
            <person name="Abad J.P."/>
            <person name="Abt D.N."/>
            <person name="Adryan B."/>
            <person name="Aguade M."/>
            <person name="Akashi H."/>
            <person name="Anderson W.W."/>
            <person name="Aquadro C.F."/>
            <person name="Ardell D.H."/>
            <person name="Arguello R."/>
            <person name="Artieri C.G."/>
            <person name="Barbash D.A."/>
            <person name="Barker D."/>
            <person name="Barsanti P."/>
            <person name="Batterham P."/>
            <person name="Batzoglou S."/>
            <person name="Begun D."/>
            <person name="Bhutkar A."/>
            <person name="Blanco E."/>
            <person name="Bosak S.A."/>
            <person name="Bradley R.K."/>
            <person name="Brand A.D."/>
            <person name="Brent M.R."/>
            <person name="Brooks A.N."/>
            <person name="Brown R.H."/>
            <person name="Butlin R.K."/>
            <person name="Caggese C."/>
            <person name="Calvi B.R."/>
            <person name="Bernardo de Carvalho A."/>
            <person name="Caspi A."/>
            <person name="Castrezana S."/>
            <person name="Celniker S.E."/>
            <person name="Chang J.L."/>
            <person name="Chapple C."/>
            <person name="Chatterji S."/>
            <person name="Chinwalla A."/>
            <person name="Civetta A."/>
            <person name="Clifton S.W."/>
            <person name="Comeron J.M."/>
            <person name="Costello J.C."/>
            <person name="Coyne J.A."/>
            <person name="Daub J."/>
            <person name="David R.G."/>
            <person name="Delcher A.L."/>
            <person name="Delehaunty K."/>
            <person name="Do C.B."/>
            <person name="Ebling H."/>
            <person name="Edwards K."/>
            <person name="Eickbush T."/>
            <person name="Evans J.D."/>
            <person name="Filipski A."/>
            <person name="Findeiss S."/>
            <person name="Freyhult E."/>
            <person name="Fulton L."/>
            <person name="Fulton R."/>
            <person name="Garcia A.C."/>
            <person name="Gardiner A."/>
            <person name="Garfield D.A."/>
            <person name="Garvin B.E."/>
            <person name="Gibson G."/>
            <person name="Gilbert D."/>
            <person name="Gnerre S."/>
            <person name="Godfrey J."/>
            <person name="Good R."/>
            <person name="Gotea V."/>
            <person name="Gravely B."/>
            <person name="Greenberg A.J."/>
            <person name="Griffiths-Jones S."/>
            <person name="Gross S."/>
            <person name="Guigo R."/>
            <person name="Gustafson E.A."/>
            <person name="Haerty W."/>
            <person name="Hahn M.W."/>
            <person name="Halligan D.L."/>
            <person name="Halpern A.L."/>
            <person name="Halter G.M."/>
            <person name="Han M.V."/>
            <person name="Heger A."/>
            <person name="Hillier L."/>
            <person name="Hinrichs A.S."/>
            <person name="Holmes I."/>
            <person name="Hoskins R.A."/>
            <person name="Hubisz M.J."/>
            <person name="Hultmark D."/>
            <person name="Huntley M.A."/>
            <person name="Jaffe D.B."/>
            <person name="Jagadeeshan S."/>
            <person name="Jeck W.R."/>
            <person name="Johnson J."/>
            <person name="Jones C.D."/>
            <person name="Jordan W.C."/>
            <person name="Karpen G.H."/>
            <person name="Kataoka E."/>
            <person name="Keightley P.D."/>
            <person name="Kheradpour P."/>
            <person name="Kirkness E.F."/>
            <person name="Koerich L.B."/>
            <person name="Kristiansen K."/>
            <person name="Kudrna D."/>
            <person name="Kulathinal R.J."/>
            <person name="Kumar S."/>
            <person name="Kwok R."/>
            <person name="Lander E."/>
            <person name="Langley C.H."/>
            <person name="Lapoint R."/>
            <person name="Lazzaro B.P."/>
            <person name="Lee S.J."/>
            <person name="Levesque L."/>
            <person name="Li R."/>
            <person name="Lin C.F."/>
            <person name="Lin M.F."/>
            <person name="Lindblad-Toh K."/>
            <person name="Llopart A."/>
            <person name="Long M."/>
            <person name="Low L."/>
            <person name="Lozovsky E."/>
            <person name="Lu J."/>
            <person name="Luo M."/>
            <person name="Machado C.A."/>
            <person name="Makalowski W."/>
            <person name="Marzo M."/>
            <person name="Matsuda M."/>
            <person name="Matzkin L."/>
            <person name="McAllister B."/>
            <person name="McBride C.S."/>
            <person name="McKernan B."/>
            <person name="McKernan K."/>
            <person name="Mendez-Lago M."/>
            <person name="Minx P."/>
            <person name="Mollenhauer M.U."/>
            <person name="Montooth K."/>
            <person name="Mount S.M."/>
            <person name="Mu X."/>
            <person name="Myers E."/>
            <person name="Negre B."/>
            <person name="Newfeld S."/>
            <person name="Nielsen R."/>
            <person name="Noor M.A."/>
            <person name="O'Grady P."/>
            <person name="Pachter L."/>
            <person name="Papaceit M."/>
            <person name="Parisi M.J."/>
            <person name="Parisi M."/>
            <person name="Parts L."/>
            <person name="Pedersen J.S."/>
            <person name="Pesole G."/>
            <person name="Phillippy A.M."/>
            <person name="Ponting C.P."/>
            <person name="Pop M."/>
            <person name="Porcelli D."/>
            <person name="Powell J.R."/>
            <person name="Prohaska S."/>
            <person name="Pruitt K."/>
            <person name="Puig M."/>
            <person name="Quesneville H."/>
            <person name="Ram K.R."/>
            <person name="Rand D."/>
            <person name="Rasmussen M.D."/>
            <person name="Reed L.K."/>
            <person name="Reenan R."/>
            <person name="Reily A."/>
            <person name="Remington K.A."/>
            <person name="Rieger T.T."/>
            <person name="Ritchie M.G."/>
            <person name="Robin C."/>
            <person name="Rogers Y.H."/>
            <person name="Rohde C."/>
            <person name="Rozas J."/>
            <person name="Rubenfield M.J."/>
            <person name="Ruiz A."/>
            <person name="Russo S."/>
            <person name="Salzberg S.L."/>
            <person name="Sanchez-Gracia A."/>
            <person name="Saranga D.J."/>
            <person name="Sato H."/>
            <person name="Schaeffer S.W."/>
            <person name="Schatz M.C."/>
            <person name="Schlenke T."/>
            <person name="Schwartz R."/>
            <person name="Segarra C."/>
            <person name="Singh R.S."/>
            <person name="Sirot L."/>
            <person name="Sirota M."/>
            <person name="Sisneros N.B."/>
            <person name="Smith C.D."/>
            <person name="Smith T.F."/>
            <person name="Spieth J."/>
            <person name="Stage D.E."/>
            <person name="Stark A."/>
            <person name="Stephan W."/>
            <person name="Strausberg R.L."/>
            <person name="Strempel S."/>
            <person name="Sturgill D."/>
            <person name="Sutton G."/>
            <person name="Sutton G.G."/>
            <person name="Tao W."/>
            <person name="Teichmann S."/>
            <person name="Tobari Y.N."/>
            <person name="Tomimura Y."/>
            <person name="Tsolas J.M."/>
            <person name="Valente V.L."/>
            <person name="Venter E."/>
            <person name="Venter J.C."/>
            <person name="Vicario S."/>
            <person name="Vieira F.G."/>
            <person name="Vilella A.J."/>
            <person name="Villasante A."/>
            <person name="Walenz B."/>
            <person name="Wang J."/>
            <person name="Wasserman M."/>
            <person name="Watts T."/>
            <person name="Wilson D."/>
            <person name="Wilson R.K."/>
            <person name="Wing R.A."/>
            <person name="Wolfner M.F."/>
            <person name="Wong A."/>
            <person name="Wong G.K."/>
            <person name="Wu C.I."/>
            <person name="Wu G."/>
            <person name="Yamamoto D."/>
            <person name="Yang H.P."/>
            <person name="Yang S.P."/>
            <person name="Yorke J.A."/>
            <person name="Yoshida K."/>
            <person name="Zdobnov E."/>
            <person name="Zhang P."/>
            <person name="Zhang Y."/>
            <person name="Zimin A.V."/>
            <person name="Baldwin J."/>
            <person name="Abdouelleil A."/>
            <person name="Abdulkadir J."/>
            <person name="Abebe A."/>
            <person name="Abera B."/>
            <person name="Abreu J."/>
            <person name="Acer S.C."/>
            <person name="Aftuck L."/>
            <person name="Alexander A."/>
            <person name="An P."/>
            <person name="Anderson E."/>
            <person name="Anderson S."/>
            <person name="Arachi H."/>
            <person name="Azer M."/>
            <person name="Bachantsang P."/>
            <person name="Barry A."/>
            <person name="Bayul T."/>
            <person name="Berlin A."/>
            <person name="Bessette D."/>
            <person name="Bloom T."/>
            <person name="Blye J."/>
            <person name="Boguslavskiy L."/>
            <person name="Bonnet C."/>
            <person name="Boukhgalter B."/>
            <person name="Bourzgui I."/>
            <person name="Brown A."/>
            <person name="Cahill P."/>
            <person name="Channer S."/>
            <person name="Cheshatsang Y."/>
            <person name="Chuda L."/>
            <person name="Citroen M."/>
            <person name="Collymore A."/>
            <person name="Cooke P."/>
            <person name="Costello M."/>
            <person name="D'Aco K."/>
            <person name="Daza R."/>
            <person name="De Haan G."/>
            <person name="DeGray S."/>
            <person name="DeMaso C."/>
            <person name="Dhargay N."/>
            <person name="Dooley K."/>
            <person name="Dooley E."/>
            <person name="Doricent M."/>
            <person name="Dorje P."/>
            <person name="Dorjee K."/>
            <person name="Dupes A."/>
            <person name="Elong R."/>
            <person name="Falk J."/>
            <person name="Farina A."/>
            <person name="Faro S."/>
            <person name="Ferguson D."/>
            <person name="Fisher S."/>
            <person name="Foley C.D."/>
            <person name="Franke A."/>
            <person name="Friedrich D."/>
            <person name="Gadbois L."/>
            <person name="Gearin G."/>
            <person name="Gearin C.R."/>
            <person name="Giannoukos G."/>
            <person name="Goode T."/>
            <person name="Graham J."/>
            <person name="Grandbois E."/>
            <person name="Grewal S."/>
            <person name="Gyaltsen K."/>
            <person name="Hafez N."/>
            <person name="Hagos B."/>
            <person name="Hall J."/>
            <person name="Henson C."/>
            <person name="Hollinger A."/>
            <person name="Honan T."/>
            <person name="Huard M.D."/>
            <person name="Hughes L."/>
            <person name="Hurhula B."/>
            <person name="Husby M.E."/>
            <person name="Kamat A."/>
            <person name="Kanga B."/>
            <person name="Kashin S."/>
            <person name="Khazanovich D."/>
            <person name="Kisner P."/>
            <person name="Lance K."/>
            <person name="Lara M."/>
            <person name="Lee W."/>
            <person name="Lennon N."/>
            <person name="Letendre F."/>
            <person name="LeVine R."/>
            <person name="Lipovsky A."/>
            <person name="Liu X."/>
            <person name="Liu J."/>
            <person name="Liu S."/>
            <person name="Lokyitsang T."/>
            <person name="Lokyitsang Y."/>
            <person name="Lubonja R."/>
            <person name="Lui A."/>
            <person name="MacDonald P."/>
            <person name="Magnisalis V."/>
            <person name="Maru K."/>
            <person name="Matthews C."/>
            <person name="McCusker W."/>
            <person name="McDonough S."/>
            <person name="Mehta T."/>
            <person name="Meldrim J."/>
            <person name="Meneus L."/>
            <person name="Mihai O."/>
            <person name="Mihalev A."/>
            <person name="Mihova T."/>
            <person name="Mittelman R."/>
            <person name="Mlenga V."/>
            <person name="Montmayeur A."/>
            <person name="Mulrain L."/>
            <person name="Navidi A."/>
            <person name="Naylor J."/>
            <person name="Negash T."/>
            <person name="Nguyen T."/>
            <person name="Nguyen N."/>
            <person name="Nicol R."/>
            <person name="Norbu C."/>
            <person name="Norbu N."/>
            <person name="Novod N."/>
            <person name="O'Neill B."/>
            <person name="Osman S."/>
            <person name="Markiewicz E."/>
            <person name="Oyono O.L."/>
            <person name="Patti C."/>
            <person name="Phunkhang P."/>
            <person name="Pierre F."/>
            <person name="Priest M."/>
            <person name="Raghuraman S."/>
            <person name="Rege F."/>
            <person name="Reyes R."/>
            <person name="Rise C."/>
            <person name="Rogov P."/>
            <person name="Ross K."/>
            <person name="Ryan E."/>
            <person name="Settipalli S."/>
            <person name="Shea T."/>
            <person name="Sherpa N."/>
            <person name="Shi L."/>
            <person name="Shih D."/>
            <person name="Sparrow T."/>
            <person name="Spaulding J."/>
            <person name="Stalker J."/>
            <person name="Stange-Thomann N."/>
            <person name="Stavropoulos S."/>
            <person name="Stone C."/>
            <person name="Strader C."/>
            <person name="Tesfaye S."/>
            <person name="Thomson T."/>
            <person name="Thoulutsang Y."/>
            <person name="Thoulutsang D."/>
            <person name="Topham K."/>
            <person name="Topping I."/>
            <person name="Tsamla T."/>
            <person name="Vassiliev H."/>
            <person name="Vo A."/>
            <person name="Wangchuk T."/>
            <person name="Wangdi T."/>
            <person name="Weiand M."/>
            <person name="Wilkinson J."/>
            <person name="Wilson A."/>
            <person name="Yadav S."/>
            <person name="Young G."/>
            <person name="Yu Q."/>
            <person name="Zembek L."/>
            <person name="Zhong D."/>
            <person name="Zimmer A."/>
            <person name="Zwirko Z."/>
            <person name="Jaffe D.B."/>
            <person name="Alvarez P."/>
            <person name="Brockman W."/>
            <person name="Butler J."/>
            <person name="Chin C."/>
            <person name="Gnerre S."/>
            <person name="Grabherr M."/>
            <person name="Kleber M."/>
            <person name="Mauceli E."/>
            <person name="MacCallum I."/>
        </authorList>
    </citation>
    <scope>NUCLEOTIDE SEQUENCE [LARGE SCALE GENOMIC DNA]</scope>
    <source>
        <strain evidence="9">Tucson 14030-0811.24</strain>
    </source>
</reference>
<dbReference type="InterPro" id="IPR000426">
    <property type="entry name" value="Proteasome_asu_N"/>
</dbReference>